<protein>
    <submittedName>
        <fullName evidence="1">Uncharacterized protein</fullName>
    </submittedName>
</protein>
<organism evidence="1 2">
    <name type="scientific">Clostridium innocuum</name>
    <dbReference type="NCBI Taxonomy" id="1522"/>
    <lineage>
        <taxon>Bacteria</taxon>
        <taxon>Bacillati</taxon>
        <taxon>Bacillota</taxon>
        <taxon>Clostridia</taxon>
        <taxon>Eubacteriales</taxon>
        <taxon>Clostridiaceae</taxon>
        <taxon>Clostridium</taxon>
    </lineage>
</organism>
<dbReference type="AlphaFoldDB" id="A0A099I645"/>
<dbReference type="EMBL" id="JQIF01000072">
    <property type="protein sequence ID" value="KGJ52338.1"/>
    <property type="molecule type" value="Genomic_DNA"/>
</dbReference>
<comment type="caution">
    <text evidence="1">The sequence shown here is derived from an EMBL/GenBank/DDBJ whole genome shotgun (WGS) entry which is preliminary data.</text>
</comment>
<evidence type="ECO:0000313" key="2">
    <source>
        <dbReference type="Proteomes" id="UP000030008"/>
    </source>
</evidence>
<evidence type="ECO:0000313" key="1">
    <source>
        <dbReference type="EMBL" id="KGJ52338.1"/>
    </source>
</evidence>
<accession>A0A099I645</accession>
<gene>
    <name evidence="1" type="ORF">CIAN88_15485</name>
</gene>
<sequence>MKTIAKLLGELIQVAYGCKRHDVFVNYSPHVGSVSVCIYFDKWSTRKDANENHCVYLDEENAAQKLKALIGYIKHLSKEGNQ</sequence>
<proteinExistence type="predicted"/>
<name>A0A099I645_CLOIN</name>
<reference evidence="1 2" key="1">
    <citation type="submission" date="2014-08" db="EMBL/GenBank/DDBJ databases">
        <title>Clostridium innocuum, an unnegligible vancomycin-resistant pathogen causing extra-intestinal infections.</title>
        <authorList>
            <person name="Feng Y."/>
            <person name="Chiu C.-H."/>
        </authorList>
    </citation>
    <scope>NUCLEOTIDE SEQUENCE [LARGE SCALE GENOMIC DNA]</scope>
    <source>
        <strain evidence="1 2">AN88</strain>
    </source>
</reference>
<dbReference type="Proteomes" id="UP000030008">
    <property type="component" value="Unassembled WGS sequence"/>
</dbReference>